<evidence type="ECO:0000256" key="2">
    <source>
        <dbReference type="ARBA" id="ARBA00023125"/>
    </source>
</evidence>
<dbReference type="GO" id="GO:0003677">
    <property type="term" value="F:DNA binding"/>
    <property type="evidence" value="ECO:0007669"/>
    <property type="project" value="UniProtKB-KW"/>
</dbReference>
<gene>
    <name evidence="5" type="ORF">J2Z35_000711</name>
</gene>
<dbReference type="EMBL" id="JAGGLI010000005">
    <property type="protein sequence ID" value="MBP2026919.1"/>
    <property type="molecule type" value="Genomic_DNA"/>
</dbReference>
<keyword evidence="3" id="KW-0804">Transcription</keyword>
<dbReference type="InterPro" id="IPR000835">
    <property type="entry name" value="HTH_MarR-typ"/>
</dbReference>
<sequence>MKKTSYGKSNDLNLKLLIALARTNQEILKKQIPFIKANGLTLTQFGVLELLYHKGSLRICEIIEKTLSTGGNMTVVINNLNKSGLIERTLDPHDKRAFLINITPKGEALISKIFPKHLENLELILNGLDEDEKSKLILLLKGLSKI</sequence>
<feature type="domain" description="HTH marR-type" evidence="4">
    <location>
        <begin position="13"/>
        <end position="145"/>
    </location>
</feature>
<evidence type="ECO:0000259" key="4">
    <source>
        <dbReference type="PROSITE" id="PS50995"/>
    </source>
</evidence>
<keyword evidence="6" id="KW-1185">Reference proteome</keyword>
<name>A0ABS4KGL7_9FIRM</name>
<dbReference type="InterPro" id="IPR036388">
    <property type="entry name" value="WH-like_DNA-bd_sf"/>
</dbReference>
<dbReference type="InterPro" id="IPR036390">
    <property type="entry name" value="WH_DNA-bd_sf"/>
</dbReference>
<dbReference type="SMART" id="SM00347">
    <property type="entry name" value="HTH_MARR"/>
    <property type="match status" value="1"/>
</dbReference>
<dbReference type="Proteomes" id="UP001314903">
    <property type="component" value="Unassembled WGS sequence"/>
</dbReference>
<evidence type="ECO:0000313" key="5">
    <source>
        <dbReference type="EMBL" id="MBP2026919.1"/>
    </source>
</evidence>
<dbReference type="RefSeq" id="WP_209659403.1">
    <property type="nucleotide sequence ID" value="NZ_JAGGLI010000005.1"/>
</dbReference>
<keyword evidence="2 5" id="KW-0238">DNA-binding</keyword>
<proteinExistence type="predicted"/>
<dbReference type="PANTHER" id="PTHR42756">
    <property type="entry name" value="TRANSCRIPTIONAL REGULATOR, MARR"/>
    <property type="match status" value="1"/>
</dbReference>
<dbReference type="Gene3D" id="1.10.10.10">
    <property type="entry name" value="Winged helix-like DNA-binding domain superfamily/Winged helix DNA-binding domain"/>
    <property type="match status" value="1"/>
</dbReference>
<dbReference type="PRINTS" id="PR00598">
    <property type="entry name" value="HTHMARR"/>
</dbReference>
<reference evidence="5 6" key="1">
    <citation type="submission" date="2021-03" db="EMBL/GenBank/DDBJ databases">
        <title>Genomic Encyclopedia of Type Strains, Phase IV (KMG-IV): sequencing the most valuable type-strain genomes for metagenomic binning, comparative biology and taxonomic classification.</title>
        <authorList>
            <person name="Goeker M."/>
        </authorList>
    </citation>
    <scope>NUCLEOTIDE SEQUENCE [LARGE SCALE GENOMIC DNA]</scope>
    <source>
        <strain evidence="5 6">DSM 27512</strain>
    </source>
</reference>
<protein>
    <submittedName>
        <fullName evidence="5">DNA-binding MarR family transcriptional regulator</fullName>
    </submittedName>
</protein>
<comment type="caution">
    <text evidence="5">The sequence shown here is derived from an EMBL/GenBank/DDBJ whole genome shotgun (WGS) entry which is preliminary data.</text>
</comment>
<organism evidence="5 6">
    <name type="scientific">Acetoanaerobium pronyense</name>
    <dbReference type="NCBI Taxonomy" id="1482736"/>
    <lineage>
        <taxon>Bacteria</taxon>
        <taxon>Bacillati</taxon>
        <taxon>Bacillota</taxon>
        <taxon>Clostridia</taxon>
        <taxon>Peptostreptococcales</taxon>
        <taxon>Filifactoraceae</taxon>
        <taxon>Acetoanaerobium</taxon>
    </lineage>
</organism>
<dbReference type="PROSITE" id="PS50995">
    <property type="entry name" value="HTH_MARR_2"/>
    <property type="match status" value="1"/>
</dbReference>
<dbReference type="SUPFAM" id="SSF46785">
    <property type="entry name" value="Winged helix' DNA-binding domain"/>
    <property type="match status" value="1"/>
</dbReference>
<evidence type="ECO:0000256" key="1">
    <source>
        <dbReference type="ARBA" id="ARBA00023015"/>
    </source>
</evidence>
<evidence type="ECO:0000256" key="3">
    <source>
        <dbReference type="ARBA" id="ARBA00023163"/>
    </source>
</evidence>
<accession>A0ABS4KGL7</accession>
<evidence type="ECO:0000313" key="6">
    <source>
        <dbReference type="Proteomes" id="UP001314903"/>
    </source>
</evidence>
<dbReference type="PANTHER" id="PTHR42756:SF1">
    <property type="entry name" value="TRANSCRIPTIONAL REPRESSOR OF EMRAB OPERON"/>
    <property type="match status" value="1"/>
</dbReference>
<keyword evidence="1" id="KW-0805">Transcription regulation</keyword>
<dbReference type="Pfam" id="PF12802">
    <property type="entry name" value="MarR_2"/>
    <property type="match status" value="1"/>
</dbReference>